<protein>
    <submittedName>
        <fullName evidence="5">Aminotransferase class V-fold PLP-dependent enzyme</fullName>
    </submittedName>
</protein>
<dbReference type="OrthoDB" id="9808002at2"/>
<dbReference type="Pfam" id="PF00266">
    <property type="entry name" value="Aminotran_5"/>
    <property type="match status" value="1"/>
</dbReference>
<evidence type="ECO:0000256" key="1">
    <source>
        <dbReference type="ARBA" id="ARBA00001933"/>
    </source>
</evidence>
<dbReference type="Proteomes" id="UP000264541">
    <property type="component" value="Unassembled WGS sequence"/>
</dbReference>
<evidence type="ECO:0000259" key="4">
    <source>
        <dbReference type="Pfam" id="PF00266"/>
    </source>
</evidence>
<comment type="catalytic activity">
    <reaction evidence="3">
        <text>(sulfur carrier)-H + L-cysteine = (sulfur carrier)-SH + L-alanine</text>
        <dbReference type="Rhea" id="RHEA:43892"/>
        <dbReference type="Rhea" id="RHEA-COMP:14737"/>
        <dbReference type="Rhea" id="RHEA-COMP:14739"/>
        <dbReference type="ChEBI" id="CHEBI:29917"/>
        <dbReference type="ChEBI" id="CHEBI:35235"/>
        <dbReference type="ChEBI" id="CHEBI:57972"/>
        <dbReference type="ChEBI" id="CHEBI:64428"/>
        <dbReference type="EC" id="2.8.1.7"/>
    </reaction>
</comment>
<comment type="similarity">
    <text evidence="2">Belongs to the class-V pyridoxal-phosphate-dependent aminotransferase family. NifS/IscS subfamily.</text>
</comment>
<evidence type="ECO:0000313" key="6">
    <source>
        <dbReference type="Proteomes" id="UP000264541"/>
    </source>
</evidence>
<comment type="caution">
    <text evidence="5">The sequence shown here is derived from an EMBL/GenBank/DDBJ whole genome shotgun (WGS) entry which is preliminary data.</text>
</comment>
<dbReference type="EMBL" id="QVTE01000015">
    <property type="protein sequence ID" value="RFU70573.1"/>
    <property type="molecule type" value="Genomic_DNA"/>
</dbReference>
<sequence>MAASIGAKQNEIIFTSGGIEADNMALFGVSESYQKNGKHIITSQIEHHAASAALCPDSICS</sequence>
<reference evidence="5 6" key="1">
    <citation type="submission" date="2018-08" db="EMBL/GenBank/DDBJ databases">
        <title>Bacillus chawlae sp. nov., Bacillus glennii sp. nov., and Bacillus saganii sp. nov. Isolated from the Vehicle Assembly Building at Kennedy Space Center where the Viking Spacecraft were Assembled.</title>
        <authorList>
            <person name="Seuylemezian A."/>
            <person name="Vaishampayan P."/>
        </authorList>
    </citation>
    <scope>NUCLEOTIDE SEQUENCE [LARGE SCALE GENOMIC DNA]</scope>
    <source>
        <strain evidence="5 6">V47-23a</strain>
    </source>
</reference>
<dbReference type="GO" id="GO:0008483">
    <property type="term" value="F:transaminase activity"/>
    <property type="evidence" value="ECO:0007669"/>
    <property type="project" value="UniProtKB-KW"/>
</dbReference>
<keyword evidence="6" id="KW-1185">Reference proteome</keyword>
<dbReference type="AlphaFoldDB" id="A0A372LQR8"/>
<dbReference type="InterPro" id="IPR000192">
    <property type="entry name" value="Aminotrans_V_dom"/>
</dbReference>
<proteinExistence type="inferred from homology"/>
<name>A0A372LQR8_9BACI</name>
<evidence type="ECO:0000313" key="5">
    <source>
        <dbReference type="EMBL" id="RFU70573.1"/>
    </source>
</evidence>
<gene>
    <name evidence="5" type="ORF">D0469_06505</name>
</gene>
<dbReference type="PANTHER" id="PTHR11601:SF34">
    <property type="entry name" value="CYSTEINE DESULFURASE"/>
    <property type="match status" value="1"/>
</dbReference>
<dbReference type="InterPro" id="IPR015421">
    <property type="entry name" value="PyrdxlP-dep_Trfase_major"/>
</dbReference>
<dbReference type="PANTHER" id="PTHR11601">
    <property type="entry name" value="CYSTEINE DESULFURYLASE FAMILY MEMBER"/>
    <property type="match status" value="1"/>
</dbReference>
<comment type="cofactor">
    <cofactor evidence="1">
        <name>pyridoxal 5'-phosphate</name>
        <dbReference type="ChEBI" id="CHEBI:597326"/>
    </cofactor>
</comment>
<keyword evidence="5" id="KW-0808">Transferase</keyword>
<keyword evidence="5" id="KW-0032">Aminotransferase</keyword>
<feature type="domain" description="Aminotransferase class V" evidence="4">
    <location>
        <begin position="2"/>
        <end position="51"/>
    </location>
</feature>
<dbReference type="InterPro" id="IPR015424">
    <property type="entry name" value="PyrdxlP-dep_Trfase"/>
</dbReference>
<accession>A0A372LQR8</accession>
<evidence type="ECO:0000256" key="3">
    <source>
        <dbReference type="ARBA" id="ARBA00050776"/>
    </source>
</evidence>
<evidence type="ECO:0000256" key="2">
    <source>
        <dbReference type="ARBA" id="ARBA00006490"/>
    </source>
</evidence>
<dbReference type="SUPFAM" id="SSF53383">
    <property type="entry name" value="PLP-dependent transferases"/>
    <property type="match status" value="1"/>
</dbReference>
<dbReference type="GO" id="GO:0031071">
    <property type="term" value="F:cysteine desulfurase activity"/>
    <property type="evidence" value="ECO:0007669"/>
    <property type="project" value="UniProtKB-EC"/>
</dbReference>
<organism evidence="5 6">
    <name type="scientific">Peribacillus saganii</name>
    <dbReference type="NCBI Taxonomy" id="2303992"/>
    <lineage>
        <taxon>Bacteria</taxon>
        <taxon>Bacillati</taxon>
        <taxon>Bacillota</taxon>
        <taxon>Bacilli</taxon>
        <taxon>Bacillales</taxon>
        <taxon>Bacillaceae</taxon>
        <taxon>Peribacillus</taxon>
    </lineage>
</organism>
<dbReference type="Gene3D" id="3.40.640.10">
    <property type="entry name" value="Type I PLP-dependent aspartate aminotransferase-like (Major domain)"/>
    <property type="match status" value="1"/>
</dbReference>